<feature type="transmembrane region" description="Helical" evidence="1">
    <location>
        <begin position="323"/>
        <end position="340"/>
    </location>
</feature>
<keyword evidence="4" id="KW-1185">Reference proteome</keyword>
<dbReference type="GO" id="GO:0016020">
    <property type="term" value="C:membrane"/>
    <property type="evidence" value="ECO:0007669"/>
    <property type="project" value="TreeGrafter"/>
</dbReference>
<feature type="transmembrane region" description="Helical" evidence="1">
    <location>
        <begin position="83"/>
        <end position="100"/>
    </location>
</feature>
<gene>
    <name evidence="3" type="ORF">J2I47_10310</name>
</gene>
<keyword evidence="3" id="KW-0808">Transferase</keyword>
<keyword evidence="1" id="KW-1133">Transmembrane helix</keyword>
<feature type="transmembrane region" description="Helical" evidence="1">
    <location>
        <begin position="200"/>
        <end position="217"/>
    </location>
</feature>
<accession>A0A939K1A0</accession>
<feature type="transmembrane region" description="Helical" evidence="1">
    <location>
        <begin position="44"/>
        <end position="63"/>
    </location>
</feature>
<proteinExistence type="predicted"/>
<dbReference type="GO" id="GO:0016747">
    <property type="term" value="F:acyltransferase activity, transferring groups other than amino-acyl groups"/>
    <property type="evidence" value="ECO:0007669"/>
    <property type="project" value="InterPro"/>
</dbReference>
<keyword evidence="1" id="KW-0472">Membrane</keyword>
<organism evidence="3 4">
    <name type="scientific">Fibrella rubiginis</name>
    <dbReference type="NCBI Taxonomy" id="2817060"/>
    <lineage>
        <taxon>Bacteria</taxon>
        <taxon>Pseudomonadati</taxon>
        <taxon>Bacteroidota</taxon>
        <taxon>Cytophagia</taxon>
        <taxon>Cytophagales</taxon>
        <taxon>Spirosomataceae</taxon>
        <taxon>Fibrella</taxon>
    </lineage>
</organism>
<dbReference type="PANTHER" id="PTHR23028">
    <property type="entry name" value="ACETYLTRANSFERASE"/>
    <property type="match status" value="1"/>
</dbReference>
<comment type="caution">
    <text evidence="3">The sequence shown here is derived from an EMBL/GenBank/DDBJ whole genome shotgun (WGS) entry which is preliminary data.</text>
</comment>
<feature type="transmembrane region" description="Helical" evidence="1">
    <location>
        <begin position="131"/>
        <end position="149"/>
    </location>
</feature>
<keyword evidence="3" id="KW-0012">Acyltransferase</keyword>
<feature type="transmembrane region" description="Helical" evidence="1">
    <location>
        <begin position="285"/>
        <end position="303"/>
    </location>
</feature>
<name>A0A939K1A0_9BACT</name>
<feature type="transmembrane region" description="Helical" evidence="1">
    <location>
        <begin position="229"/>
        <end position="246"/>
    </location>
</feature>
<protein>
    <submittedName>
        <fullName evidence="3">Acyltransferase</fullName>
    </submittedName>
</protein>
<dbReference type="RefSeq" id="WP_207364493.1">
    <property type="nucleotide sequence ID" value="NZ_JAFMYV010000004.1"/>
</dbReference>
<dbReference type="GO" id="GO:0000271">
    <property type="term" value="P:polysaccharide biosynthetic process"/>
    <property type="evidence" value="ECO:0007669"/>
    <property type="project" value="TreeGrafter"/>
</dbReference>
<dbReference type="EMBL" id="JAFMYV010000004">
    <property type="protein sequence ID" value="MBO0936937.1"/>
    <property type="molecule type" value="Genomic_DNA"/>
</dbReference>
<dbReference type="AlphaFoldDB" id="A0A939K1A0"/>
<feature type="transmembrane region" description="Helical" evidence="1">
    <location>
        <begin position="107"/>
        <end position="125"/>
    </location>
</feature>
<dbReference type="InterPro" id="IPR002656">
    <property type="entry name" value="Acyl_transf_3_dom"/>
</dbReference>
<evidence type="ECO:0000256" key="1">
    <source>
        <dbReference type="SAM" id="Phobius"/>
    </source>
</evidence>
<evidence type="ECO:0000313" key="3">
    <source>
        <dbReference type="EMBL" id="MBO0936937.1"/>
    </source>
</evidence>
<keyword evidence="1" id="KW-0812">Transmembrane</keyword>
<reference evidence="3" key="1">
    <citation type="submission" date="2021-03" db="EMBL/GenBank/DDBJ databases">
        <title>Fibrella sp. HMF5335 genome sequencing and assembly.</title>
        <authorList>
            <person name="Kang H."/>
            <person name="Kim H."/>
            <person name="Bae S."/>
            <person name="Joh K."/>
        </authorList>
    </citation>
    <scope>NUCLEOTIDE SEQUENCE</scope>
    <source>
        <strain evidence="3">HMF5335</strain>
    </source>
</reference>
<dbReference type="Pfam" id="PF01757">
    <property type="entry name" value="Acyl_transf_3"/>
    <property type="match status" value="1"/>
</dbReference>
<feature type="domain" description="Acyltransferase 3" evidence="2">
    <location>
        <begin position="6"/>
        <end position="331"/>
    </location>
</feature>
<dbReference type="Proteomes" id="UP000664034">
    <property type="component" value="Unassembled WGS sequence"/>
</dbReference>
<feature type="transmembrane region" description="Helical" evidence="1">
    <location>
        <begin position="252"/>
        <end position="273"/>
    </location>
</feature>
<dbReference type="PANTHER" id="PTHR23028:SF53">
    <property type="entry name" value="ACYL_TRANSF_3 DOMAIN-CONTAINING PROTEIN"/>
    <property type="match status" value="1"/>
</dbReference>
<feature type="transmembrane region" description="Helical" evidence="1">
    <location>
        <begin position="161"/>
        <end position="180"/>
    </location>
</feature>
<evidence type="ECO:0000259" key="2">
    <source>
        <dbReference type="Pfam" id="PF01757"/>
    </source>
</evidence>
<dbReference type="InterPro" id="IPR050879">
    <property type="entry name" value="Acyltransferase_3"/>
</dbReference>
<evidence type="ECO:0000313" key="4">
    <source>
        <dbReference type="Proteomes" id="UP000664034"/>
    </source>
</evidence>
<sequence>MQLNQLTFTRFVAATVVLIFHGARSSFPFTEYPASLVAQYGNLAVNYFFVLSGFIMAIAYGPVWAKGQFSKRAYWLARVSRIYPLYLTALLLVVFVNAFVRVNPIGWAPLISGLLLVQAWFPSLAGTLNGPGWSLSVEAFFYAVFPFVLPRLWSLSSRALGGWLAGSWLVGTLGYLLLVWPYASKPIPDAYHAAISYGPYMHLPTFLVGLCGGLLYLRHAPKTGNNRAGSYFLGGGLLLLFAIAHVRAVMQFAPTTLLTPLFLAIIVGVALLNRGWLYNGLVQPQMIYLGEISYGIYILQQPVVALLQELDPLHMGDTLGRDLVTFGGLFLISALGFQLIEMPAKALIRRYMPARQR</sequence>